<evidence type="ECO:0000259" key="2">
    <source>
        <dbReference type="Pfam" id="PF16344"/>
    </source>
</evidence>
<keyword evidence="4" id="KW-1185">Reference proteome</keyword>
<dbReference type="AlphaFoldDB" id="A0A4P7W006"/>
<keyword evidence="1" id="KW-0812">Transmembrane</keyword>
<dbReference type="Proteomes" id="UP000297149">
    <property type="component" value="Chromosome"/>
</dbReference>
<organism evidence="3 4">
    <name type="scientific">Duncaniella dubosii</name>
    <dbReference type="NCBI Taxonomy" id="2518971"/>
    <lineage>
        <taxon>Bacteria</taxon>
        <taxon>Pseudomonadati</taxon>
        <taxon>Bacteroidota</taxon>
        <taxon>Bacteroidia</taxon>
        <taxon>Bacteroidales</taxon>
        <taxon>Muribaculaceae</taxon>
        <taxon>Duncaniella</taxon>
    </lineage>
</organism>
<dbReference type="Pfam" id="PF16344">
    <property type="entry name" value="FecR_C"/>
    <property type="match status" value="1"/>
</dbReference>
<gene>
    <name evidence="3" type="ORF">E7747_01840</name>
</gene>
<dbReference type="EMBL" id="CP039396">
    <property type="protein sequence ID" value="QCD41159.1"/>
    <property type="molecule type" value="Genomic_DNA"/>
</dbReference>
<keyword evidence="1" id="KW-0472">Membrane</keyword>
<reference evidence="4" key="1">
    <citation type="submission" date="2019-02" db="EMBL/GenBank/DDBJ databases">
        <title>Isolation and identification of novel species under the genus Muribaculum.</title>
        <authorList>
            <person name="Miyake S."/>
            <person name="Ding Y."/>
            <person name="Low A."/>
            <person name="Soh M."/>
            <person name="Seedorf H."/>
        </authorList>
    </citation>
    <scope>NUCLEOTIDE SEQUENCE [LARGE SCALE GENOMIC DNA]</scope>
    <source>
        <strain evidence="4">H5</strain>
    </source>
</reference>
<protein>
    <submittedName>
        <fullName evidence="3">DUF4974 domain-containing protein</fullName>
    </submittedName>
</protein>
<name>A0A4P7W006_9BACT</name>
<evidence type="ECO:0000313" key="4">
    <source>
        <dbReference type="Proteomes" id="UP000297149"/>
    </source>
</evidence>
<accession>A0A4P7W006</accession>
<dbReference type="InterPro" id="IPR032508">
    <property type="entry name" value="FecR_C"/>
</dbReference>
<dbReference type="KEGG" id="ddb:E7747_01840"/>
<proteinExistence type="predicted"/>
<evidence type="ECO:0000313" key="3">
    <source>
        <dbReference type="EMBL" id="QCD41159.1"/>
    </source>
</evidence>
<keyword evidence="1" id="KW-1133">Transmembrane helix</keyword>
<feature type="transmembrane region" description="Helical" evidence="1">
    <location>
        <begin position="96"/>
        <end position="116"/>
    </location>
</feature>
<feature type="domain" description="Protein FecR C-terminal" evidence="2">
    <location>
        <begin position="164"/>
        <end position="232"/>
    </location>
</feature>
<sequence length="233" mass="26552">MFYANISMNMKDNTDRLLEAIEYPDRFSDEELRRMLEDSEIQELYKITNKTSDALTETKDPDIDIEWECFVERHGKTVPLPSGSYSSIKAFFSRNAAAILICMVGSLAVVAATIGIKYSITHPRKELQHQHSGDVISVVAMSDCNEKSDTVYDSDIMPIEPKTLIFKDEPFIAVIRTIAEYYGATVAYDSDKSKDLHLYFKWNQTLSLKEIVEQLNNFEQINIKLAGNTLTIE</sequence>
<evidence type="ECO:0000256" key="1">
    <source>
        <dbReference type="SAM" id="Phobius"/>
    </source>
</evidence>
<dbReference type="Gene3D" id="3.55.50.30">
    <property type="match status" value="1"/>
</dbReference>